<evidence type="ECO:0000256" key="2">
    <source>
        <dbReference type="ARBA" id="ARBA00023015"/>
    </source>
</evidence>
<dbReference type="InterPro" id="IPR014284">
    <property type="entry name" value="RNA_pol_sigma-70_dom"/>
</dbReference>
<dbReference type="Gene3D" id="1.10.10.10">
    <property type="entry name" value="Winged helix-like DNA-binding domain superfamily/Winged helix DNA-binding domain"/>
    <property type="match status" value="1"/>
</dbReference>
<evidence type="ECO:0000256" key="4">
    <source>
        <dbReference type="ARBA" id="ARBA00023125"/>
    </source>
</evidence>
<dbReference type="InterPro" id="IPR039425">
    <property type="entry name" value="RNA_pol_sigma-70-like"/>
</dbReference>
<evidence type="ECO:0000259" key="6">
    <source>
        <dbReference type="Pfam" id="PF04542"/>
    </source>
</evidence>
<evidence type="ECO:0000313" key="8">
    <source>
        <dbReference type="Proteomes" id="UP000183047"/>
    </source>
</evidence>
<keyword evidence="8" id="KW-1185">Reference proteome</keyword>
<keyword evidence="5" id="KW-0804">Transcription</keyword>
<dbReference type="Proteomes" id="UP000183047">
    <property type="component" value="Unassembled WGS sequence"/>
</dbReference>
<dbReference type="Gene3D" id="1.10.1740.10">
    <property type="match status" value="1"/>
</dbReference>
<dbReference type="AlphaFoldDB" id="A0A1G5B976"/>
<feature type="domain" description="RNA polymerase sigma-70 region 2" evidence="6">
    <location>
        <begin position="7"/>
        <end position="64"/>
    </location>
</feature>
<dbReference type="GO" id="GO:0016987">
    <property type="term" value="F:sigma factor activity"/>
    <property type="evidence" value="ECO:0007669"/>
    <property type="project" value="UniProtKB-KW"/>
</dbReference>
<dbReference type="InterPro" id="IPR013324">
    <property type="entry name" value="RNA_pol_sigma_r3/r4-like"/>
</dbReference>
<sequence>MDLEKAYDKIYRYTYFKLNDQAVAEDIVQETFLRFMEQRGRFSDYEMRYLYTIARNLCIDEFRRVKPEPLPDDYEQRNFYSGKSTEDIVMVREALSHLSVEDQELLLLRHVNKESVGTISNALGISRFALYRRLKAAENELRMRLEVEKNEE</sequence>
<keyword evidence="4" id="KW-0238">DNA-binding</keyword>
<dbReference type="EMBL" id="FMUR01000004">
    <property type="protein sequence ID" value="SCX86662.1"/>
    <property type="molecule type" value="Genomic_DNA"/>
</dbReference>
<evidence type="ECO:0000256" key="5">
    <source>
        <dbReference type="ARBA" id="ARBA00023163"/>
    </source>
</evidence>
<evidence type="ECO:0000313" key="7">
    <source>
        <dbReference type="EMBL" id="SCX86662.1"/>
    </source>
</evidence>
<protein>
    <submittedName>
        <fullName evidence="7">RNA polymerase sigma-70 factor, ECF subfamily</fullName>
    </submittedName>
</protein>
<accession>A0A1G5B976</accession>
<dbReference type="Pfam" id="PF04542">
    <property type="entry name" value="Sigma70_r2"/>
    <property type="match status" value="1"/>
</dbReference>
<dbReference type="PANTHER" id="PTHR43133:SF8">
    <property type="entry name" value="RNA POLYMERASE SIGMA FACTOR HI_1459-RELATED"/>
    <property type="match status" value="1"/>
</dbReference>
<proteinExistence type="inferred from homology"/>
<name>A0A1G5B976_9FIRM</name>
<keyword evidence="2" id="KW-0805">Transcription regulation</keyword>
<dbReference type="GO" id="GO:0003677">
    <property type="term" value="F:DNA binding"/>
    <property type="evidence" value="ECO:0007669"/>
    <property type="project" value="UniProtKB-KW"/>
</dbReference>
<dbReference type="InterPro" id="IPR036388">
    <property type="entry name" value="WH-like_DNA-bd_sf"/>
</dbReference>
<dbReference type="GO" id="GO:0006352">
    <property type="term" value="P:DNA-templated transcription initiation"/>
    <property type="evidence" value="ECO:0007669"/>
    <property type="project" value="InterPro"/>
</dbReference>
<organism evidence="7 8">
    <name type="scientific">Butyrivibrio hungatei</name>
    <dbReference type="NCBI Taxonomy" id="185008"/>
    <lineage>
        <taxon>Bacteria</taxon>
        <taxon>Bacillati</taxon>
        <taxon>Bacillota</taxon>
        <taxon>Clostridia</taxon>
        <taxon>Lachnospirales</taxon>
        <taxon>Lachnospiraceae</taxon>
        <taxon>Butyrivibrio</taxon>
    </lineage>
</organism>
<dbReference type="SUPFAM" id="SSF88659">
    <property type="entry name" value="Sigma3 and sigma4 domains of RNA polymerase sigma factors"/>
    <property type="match status" value="1"/>
</dbReference>
<dbReference type="RefSeq" id="WP_074461369.1">
    <property type="nucleotide sequence ID" value="NZ_FMUR01000004.1"/>
</dbReference>
<evidence type="ECO:0000256" key="3">
    <source>
        <dbReference type="ARBA" id="ARBA00023082"/>
    </source>
</evidence>
<dbReference type="OrthoDB" id="9795666at2"/>
<dbReference type="PANTHER" id="PTHR43133">
    <property type="entry name" value="RNA POLYMERASE ECF-TYPE SIGMA FACTO"/>
    <property type="match status" value="1"/>
</dbReference>
<dbReference type="InterPro" id="IPR013325">
    <property type="entry name" value="RNA_pol_sigma_r2"/>
</dbReference>
<gene>
    <name evidence="7" type="ORF">SAMN02910451_00595</name>
</gene>
<keyword evidence="3" id="KW-0731">Sigma factor</keyword>
<dbReference type="SUPFAM" id="SSF88946">
    <property type="entry name" value="Sigma2 domain of RNA polymerase sigma factors"/>
    <property type="match status" value="1"/>
</dbReference>
<dbReference type="NCBIfam" id="TIGR02937">
    <property type="entry name" value="sigma70-ECF"/>
    <property type="match status" value="1"/>
</dbReference>
<evidence type="ECO:0000256" key="1">
    <source>
        <dbReference type="ARBA" id="ARBA00010641"/>
    </source>
</evidence>
<reference evidence="8" key="1">
    <citation type="submission" date="2016-10" db="EMBL/GenBank/DDBJ databases">
        <authorList>
            <person name="Varghese N."/>
            <person name="Submissions S."/>
        </authorList>
    </citation>
    <scope>NUCLEOTIDE SEQUENCE [LARGE SCALE GENOMIC DNA]</scope>
    <source>
        <strain evidence="8">XBD2006</strain>
    </source>
</reference>
<comment type="similarity">
    <text evidence="1">Belongs to the sigma-70 factor family. ECF subfamily.</text>
</comment>
<dbReference type="InterPro" id="IPR007627">
    <property type="entry name" value="RNA_pol_sigma70_r2"/>
</dbReference>